<keyword evidence="1" id="KW-1133">Transmembrane helix</keyword>
<protein>
    <submittedName>
        <fullName evidence="2">Uncharacterized protein</fullName>
    </submittedName>
</protein>
<keyword evidence="1" id="KW-0812">Transmembrane</keyword>
<accession>A0A9P3LL08</accession>
<dbReference type="AlphaFoldDB" id="A0A9P3LL08"/>
<keyword evidence="3" id="KW-1185">Reference proteome</keyword>
<evidence type="ECO:0000313" key="2">
    <source>
        <dbReference type="EMBL" id="GJE98905.1"/>
    </source>
</evidence>
<sequence>MHMPCPNQHVALPRCVAPARTTQTGTSHAPPTPLIKAVQPARRRAAPAMSKLSLPLLLAAAYILAFSHALAAPAPALIQGLIERQDDAGIVPDQGWGTVGQLMKKQCPLCRRD</sequence>
<organism evidence="2 3">
    <name type="scientific">Phanerochaete sordida</name>
    <dbReference type="NCBI Taxonomy" id="48140"/>
    <lineage>
        <taxon>Eukaryota</taxon>
        <taxon>Fungi</taxon>
        <taxon>Dikarya</taxon>
        <taxon>Basidiomycota</taxon>
        <taxon>Agaricomycotina</taxon>
        <taxon>Agaricomycetes</taxon>
        <taxon>Polyporales</taxon>
        <taxon>Phanerochaetaceae</taxon>
        <taxon>Phanerochaete</taxon>
    </lineage>
</organism>
<dbReference type="Proteomes" id="UP000703269">
    <property type="component" value="Unassembled WGS sequence"/>
</dbReference>
<evidence type="ECO:0000313" key="3">
    <source>
        <dbReference type="Proteomes" id="UP000703269"/>
    </source>
</evidence>
<feature type="transmembrane region" description="Helical" evidence="1">
    <location>
        <begin position="52"/>
        <end position="71"/>
    </location>
</feature>
<gene>
    <name evidence="2" type="ORF">PsYK624_151410</name>
</gene>
<reference evidence="2 3" key="1">
    <citation type="submission" date="2021-08" db="EMBL/GenBank/DDBJ databases">
        <title>Draft Genome Sequence of Phanerochaete sordida strain YK-624.</title>
        <authorList>
            <person name="Mori T."/>
            <person name="Dohra H."/>
            <person name="Suzuki T."/>
            <person name="Kawagishi H."/>
            <person name="Hirai H."/>
        </authorList>
    </citation>
    <scope>NUCLEOTIDE SEQUENCE [LARGE SCALE GENOMIC DNA]</scope>
    <source>
        <strain evidence="2 3">YK-624</strain>
    </source>
</reference>
<keyword evidence="1" id="KW-0472">Membrane</keyword>
<comment type="caution">
    <text evidence="2">The sequence shown here is derived from an EMBL/GenBank/DDBJ whole genome shotgun (WGS) entry which is preliminary data.</text>
</comment>
<proteinExistence type="predicted"/>
<dbReference type="EMBL" id="BPQB01000096">
    <property type="protein sequence ID" value="GJE98905.1"/>
    <property type="molecule type" value="Genomic_DNA"/>
</dbReference>
<evidence type="ECO:0000256" key="1">
    <source>
        <dbReference type="SAM" id="Phobius"/>
    </source>
</evidence>
<name>A0A9P3LL08_9APHY</name>